<protein>
    <submittedName>
        <fullName evidence="1 3">Uncharacterized protein</fullName>
    </submittedName>
</protein>
<dbReference type="AlphaFoldDB" id="A0A182EGU6"/>
<evidence type="ECO:0000313" key="2">
    <source>
        <dbReference type="Proteomes" id="UP000271087"/>
    </source>
</evidence>
<keyword evidence="2" id="KW-1185">Reference proteome</keyword>
<dbReference type="WBParaSite" id="nOo.2.0.1.t07320-RA">
    <property type="protein sequence ID" value="nOo.2.0.1.t07320-RA"/>
    <property type="gene ID" value="nOo.2.0.1.g07320"/>
</dbReference>
<sequence length="753" mass="86416">MDEIPSASSSISNSSGDKNNTENVVLNQFSSGNATLQPYFSQENEGKLLQLSNQLPCCTTKEIAADSANKIVFDPDGLFVPWELYQYMKFDLLQPLAKLQTLRNISLYNSIRIELRRRGKNGGLKMLDIARELAIPGYFRELRALWNNYSDTKENDFEFAFIRIISFLYWANANIYPLTDLGPLNVEKLMLCYNCRWGETSTARKYFDIFMRQILFEMKDLSALRSWCGILREKTLVDVAMIRAEYLIVLDLGTMVPKGPLKKWNLKELFLKLRNLEDFTWLNCDVCTLVYLGSVNSLKRLVLHITKYEHVFFEQFFARFGLDIDTDLRKSESNEKVRQNVHPLAPQSSIHDDHNNSNSFCSTSASQYRTQKTPPLFAFLGQSGFTDLNQKEKIGSQTWISAEPPTKKVYLDYAALSLASAILQCEEYHLQNQIIKDTEFQMSRSRIFRIPLAVITANTVILNLPPSLYQSCLLDLGISKKKFGFGLPKEICANIKPNRISYGSVVQILEDSASNRRMRGTTVEEAEIHVMLDYYRKERVIHLFNLAMMTFSPKILRLHFTAAGTNMKKYYKYRPRSTSDTSVLFLRYVTVFELTLDCLTFQIPHVVSYSLTPHLEEVYITLCGLPHNECGTIQNVMELFRFFIQPKEHLRTVIFRVNAPQVSMLFCLMISVEELSDPLSPIPETKILKQLSSSICDAIENVHPILRKQLKKLILDGRVWGALSAEHVTYIHDLLPNCTFGAELAPDDCKDLK</sequence>
<name>A0A182EGU6_ONCOC</name>
<evidence type="ECO:0000313" key="3">
    <source>
        <dbReference type="WBParaSite" id="nOo.2.0.1.t07320-RA"/>
    </source>
</evidence>
<evidence type="ECO:0000313" key="1">
    <source>
        <dbReference type="EMBL" id="VDK85800.1"/>
    </source>
</evidence>
<organism evidence="3">
    <name type="scientific">Onchocerca ochengi</name>
    <name type="common">Filarial nematode worm</name>
    <dbReference type="NCBI Taxonomy" id="42157"/>
    <lineage>
        <taxon>Eukaryota</taxon>
        <taxon>Metazoa</taxon>
        <taxon>Ecdysozoa</taxon>
        <taxon>Nematoda</taxon>
        <taxon>Chromadorea</taxon>
        <taxon>Rhabditida</taxon>
        <taxon>Spirurina</taxon>
        <taxon>Spiruromorpha</taxon>
        <taxon>Filarioidea</taxon>
        <taxon>Onchocercidae</taxon>
        <taxon>Onchocerca</taxon>
    </lineage>
</organism>
<gene>
    <name evidence="1" type="ORF">NOO_LOCUS7320</name>
</gene>
<dbReference type="EMBL" id="UYRW01002567">
    <property type="protein sequence ID" value="VDK85800.1"/>
    <property type="molecule type" value="Genomic_DNA"/>
</dbReference>
<reference evidence="1 2" key="2">
    <citation type="submission" date="2018-08" db="EMBL/GenBank/DDBJ databases">
        <authorList>
            <person name="Laetsch R D."/>
            <person name="Stevens L."/>
            <person name="Kumar S."/>
            <person name="Blaxter L. M."/>
        </authorList>
    </citation>
    <scope>NUCLEOTIDE SEQUENCE [LARGE SCALE GENOMIC DNA]</scope>
</reference>
<dbReference type="OrthoDB" id="5810935at2759"/>
<reference evidence="3" key="1">
    <citation type="submission" date="2016-06" db="UniProtKB">
        <authorList>
            <consortium name="WormBaseParasite"/>
        </authorList>
    </citation>
    <scope>IDENTIFICATION</scope>
</reference>
<dbReference type="Proteomes" id="UP000271087">
    <property type="component" value="Unassembled WGS sequence"/>
</dbReference>
<proteinExistence type="predicted"/>
<accession>A0A182EGU6</accession>